<dbReference type="InterPro" id="IPR001789">
    <property type="entry name" value="Sig_transdc_resp-reg_receiver"/>
</dbReference>
<keyword evidence="5" id="KW-0418">Kinase</keyword>
<evidence type="ECO:0000313" key="11">
    <source>
        <dbReference type="EMBL" id="MFD2999514.1"/>
    </source>
</evidence>
<evidence type="ECO:0000256" key="7">
    <source>
        <dbReference type="PROSITE-ProRule" id="PRU00169"/>
    </source>
</evidence>
<feature type="coiled-coil region" evidence="8">
    <location>
        <begin position="130"/>
        <end position="188"/>
    </location>
</feature>
<evidence type="ECO:0000256" key="4">
    <source>
        <dbReference type="ARBA" id="ARBA00022679"/>
    </source>
</evidence>
<dbReference type="InterPro" id="IPR005467">
    <property type="entry name" value="His_kinase_dom"/>
</dbReference>
<dbReference type="CDD" id="cd00156">
    <property type="entry name" value="REC"/>
    <property type="match status" value="1"/>
</dbReference>
<feature type="modified residue" description="4-aspartylphosphate" evidence="7">
    <location>
        <position position="58"/>
    </location>
</feature>
<evidence type="ECO:0000256" key="1">
    <source>
        <dbReference type="ARBA" id="ARBA00000085"/>
    </source>
</evidence>
<dbReference type="PANTHER" id="PTHR43711">
    <property type="entry name" value="TWO-COMPONENT HISTIDINE KINASE"/>
    <property type="match status" value="1"/>
</dbReference>
<evidence type="ECO:0000256" key="6">
    <source>
        <dbReference type="ARBA" id="ARBA00023012"/>
    </source>
</evidence>
<dbReference type="SMART" id="SM00448">
    <property type="entry name" value="REC"/>
    <property type="match status" value="1"/>
</dbReference>
<dbReference type="Pfam" id="PF00512">
    <property type="entry name" value="HisKA"/>
    <property type="match status" value="1"/>
</dbReference>
<dbReference type="PRINTS" id="PR00344">
    <property type="entry name" value="BCTRLSENSOR"/>
</dbReference>
<dbReference type="InterPro" id="IPR003661">
    <property type="entry name" value="HisK_dim/P_dom"/>
</dbReference>
<dbReference type="Gene3D" id="1.10.287.130">
    <property type="match status" value="1"/>
</dbReference>
<dbReference type="InterPro" id="IPR003594">
    <property type="entry name" value="HATPase_dom"/>
</dbReference>
<dbReference type="SMART" id="SM00387">
    <property type="entry name" value="HATPase_c"/>
    <property type="match status" value="1"/>
</dbReference>
<accession>A0ABW6BRS9</accession>
<dbReference type="SUPFAM" id="SSF55874">
    <property type="entry name" value="ATPase domain of HSP90 chaperone/DNA topoisomerase II/histidine kinase"/>
    <property type="match status" value="1"/>
</dbReference>
<feature type="domain" description="Response regulatory" evidence="10">
    <location>
        <begin position="6"/>
        <end position="123"/>
    </location>
</feature>
<evidence type="ECO:0000256" key="8">
    <source>
        <dbReference type="SAM" id="Coils"/>
    </source>
</evidence>
<proteinExistence type="predicted"/>
<dbReference type="EC" id="2.7.13.3" evidence="2"/>
<comment type="caution">
    <text evidence="11">The sequence shown here is derived from an EMBL/GenBank/DDBJ whole genome shotgun (WGS) entry which is preliminary data.</text>
</comment>
<comment type="catalytic activity">
    <reaction evidence="1">
        <text>ATP + protein L-histidine = ADP + protein N-phospho-L-histidine.</text>
        <dbReference type="EC" id="2.7.13.3"/>
    </reaction>
</comment>
<dbReference type="PROSITE" id="PS50109">
    <property type="entry name" value="HIS_KIN"/>
    <property type="match status" value="1"/>
</dbReference>
<evidence type="ECO:0000259" key="9">
    <source>
        <dbReference type="PROSITE" id="PS50109"/>
    </source>
</evidence>
<keyword evidence="12" id="KW-1185">Reference proteome</keyword>
<dbReference type="InterPro" id="IPR011006">
    <property type="entry name" value="CheY-like_superfamily"/>
</dbReference>
<feature type="domain" description="Histidine kinase" evidence="9">
    <location>
        <begin position="192"/>
        <end position="413"/>
    </location>
</feature>
<keyword evidence="11" id="KW-0067">ATP-binding</keyword>
<dbReference type="GO" id="GO:0005524">
    <property type="term" value="F:ATP binding"/>
    <property type="evidence" value="ECO:0007669"/>
    <property type="project" value="UniProtKB-KW"/>
</dbReference>
<dbReference type="SMART" id="SM00388">
    <property type="entry name" value="HisKA"/>
    <property type="match status" value="1"/>
</dbReference>
<dbReference type="SUPFAM" id="SSF52172">
    <property type="entry name" value="CheY-like"/>
    <property type="match status" value="1"/>
</dbReference>
<evidence type="ECO:0000313" key="12">
    <source>
        <dbReference type="Proteomes" id="UP001597641"/>
    </source>
</evidence>
<dbReference type="InterPro" id="IPR036097">
    <property type="entry name" value="HisK_dim/P_sf"/>
</dbReference>
<evidence type="ECO:0000259" key="10">
    <source>
        <dbReference type="PROSITE" id="PS50110"/>
    </source>
</evidence>
<dbReference type="InterPro" id="IPR036890">
    <property type="entry name" value="HATPase_C_sf"/>
</dbReference>
<keyword evidence="4" id="KW-0808">Transferase</keyword>
<evidence type="ECO:0000256" key="3">
    <source>
        <dbReference type="ARBA" id="ARBA00022553"/>
    </source>
</evidence>
<dbReference type="Proteomes" id="UP001597641">
    <property type="component" value="Unassembled WGS sequence"/>
</dbReference>
<keyword evidence="11" id="KW-0547">Nucleotide-binding</keyword>
<dbReference type="SUPFAM" id="SSF47384">
    <property type="entry name" value="Homodimeric domain of signal transducing histidine kinase"/>
    <property type="match status" value="1"/>
</dbReference>
<protein>
    <recommendedName>
        <fullName evidence="2">histidine kinase</fullName>
        <ecNumber evidence="2">2.7.13.3</ecNumber>
    </recommendedName>
</protein>
<dbReference type="Gene3D" id="3.40.50.2300">
    <property type="match status" value="1"/>
</dbReference>
<dbReference type="CDD" id="cd00082">
    <property type="entry name" value="HisKA"/>
    <property type="match status" value="1"/>
</dbReference>
<name>A0ABW6BRS9_9BACT</name>
<organism evidence="11 12">
    <name type="scientific">Pontibacter toksunensis</name>
    <dbReference type="NCBI Taxonomy" id="1332631"/>
    <lineage>
        <taxon>Bacteria</taxon>
        <taxon>Pseudomonadati</taxon>
        <taxon>Bacteroidota</taxon>
        <taxon>Cytophagia</taxon>
        <taxon>Cytophagales</taxon>
        <taxon>Hymenobacteraceae</taxon>
        <taxon>Pontibacter</taxon>
    </lineage>
</organism>
<dbReference type="Pfam" id="PF00072">
    <property type="entry name" value="Response_reg"/>
    <property type="match status" value="1"/>
</dbReference>
<dbReference type="PROSITE" id="PS50110">
    <property type="entry name" value="RESPONSE_REGULATORY"/>
    <property type="match status" value="1"/>
</dbReference>
<dbReference type="Pfam" id="PF02518">
    <property type="entry name" value="HATPase_c"/>
    <property type="match status" value="1"/>
</dbReference>
<dbReference type="InterPro" id="IPR004358">
    <property type="entry name" value="Sig_transdc_His_kin-like_C"/>
</dbReference>
<dbReference type="EMBL" id="JBHUOX010000002">
    <property type="protein sequence ID" value="MFD2999514.1"/>
    <property type="molecule type" value="Genomic_DNA"/>
</dbReference>
<keyword evidence="3 7" id="KW-0597">Phosphoprotein</keyword>
<dbReference type="PANTHER" id="PTHR43711:SF26">
    <property type="entry name" value="SENSOR HISTIDINE KINASE RCSC"/>
    <property type="match status" value="1"/>
</dbReference>
<evidence type="ECO:0000256" key="2">
    <source>
        <dbReference type="ARBA" id="ARBA00012438"/>
    </source>
</evidence>
<keyword evidence="6" id="KW-0902">Two-component regulatory system</keyword>
<reference evidence="12" key="1">
    <citation type="journal article" date="2019" name="Int. J. Syst. Evol. Microbiol.">
        <title>The Global Catalogue of Microorganisms (GCM) 10K type strain sequencing project: providing services to taxonomists for standard genome sequencing and annotation.</title>
        <authorList>
            <consortium name="The Broad Institute Genomics Platform"/>
            <consortium name="The Broad Institute Genome Sequencing Center for Infectious Disease"/>
            <person name="Wu L."/>
            <person name="Ma J."/>
        </authorList>
    </citation>
    <scope>NUCLEOTIDE SEQUENCE [LARGE SCALE GENOMIC DNA]</scope>
    <source>
        <strain evidence="12">KCTC 23984</strain>
    </source>
</reference>
<sequence>MPDKTRILLIDDDEDDYIITRDIIDDIPGRHYLLEWTGSFQEALKIIEEKRHNVYLVDYRLGAHDGLELITKAVKQGCAAPFILLTGQSDRETDEKAMRAGALDYLVKGTISPNELERSIRYSIEHAKSLAVIQRLNTELEQRVKERTQELGAAIQKLERTNISLYEAEQEVRKALQKEKELHELKSRFVTIASHEFRTPLSTVLSSASLIGKYKTAEDDDKRMKHVDRIKSAVSNLTGILNDFLSISRIEEGKIDNVPFSFDLKAFAREVSEEAQGVLKLGQQIHYQHKQEEQENGFSTVCVDKQLLKNILFNLLSNAGKYSGEHQDIYFTTDISDGKINITVQDEGIGIPNADKAHLFTPFFRAQNVTNIQGTGLGLNIVKKYVDIMGGSLSYESELDKGTTFTITLPQTTEP</sequence>
<dbReference type="InterPro" id="IPR050736">
    <property type="entry name" value="Sensor_HK_Regulatory"/>
</dbReference>
<dbReference type="Gene3D" id="3.30.565.10">
    <property type="entry name" value="Histidine kinase-like ATPase, C-terminal domain"/>
    <property type="match status" value="1"/>
</dbReference>
<gene>
    <name evidence="11" type="ORF">ACFS7Z_04010</name>
</gene>
<dbReference type="RefSeq" id="WP_377481285.1">
    <property type="nucleotide sequence ID" value="NZ_JBHUOX010000002.1"/>
</dbReference>
<dbReference type="CDD" id="cd00075">
    <property type="entry name" value="HATPase"/>
    <property type="match status" value="1"/>
</dbReference>
<evidence type="ECO:0000256" key="5">
    <source>
        <dbReference type="ARBA" id="ARBA00022777"/>
    </source>
</evidence>
<keyword evidence="8" id="KW-0175">Coiled coil</keyword>